<proteinExistence type="predicted"/>
<dbReference type="SUPFAM" id="SSF53335">
    <property type="entry name" value="S-adenosyl-L-methionine-dependent methyltransferases"/>
    <property type="match status" value="1"/>
</dbReference>
<accession>A0ABT3P069</accession>
<organism evidence="2 3">
    <name type="scientific">Sabulicella glaciei</name>
    <dbReference type="NCBI Taxonomy" id="2984948"/>
    <lineage>
        <taxon>Bacteria</taxon>
        <taxon>Pseudomonadati</taxon>
        <taxon>Pseudomonadota</taxon>
        <taxon>Alphaproteobacteria</taxon>
        <taxon>Acetobacterales</taxon>
        <taxon>Acetobacteraceae</taxon>
        <taxon>Sabulicella</taxon>
    </lineage>
</organism>
<keyword evidence="3" id="KW-1185">Reference proteome</keyword>
<reference evidence="2 3" key="1">
    <citation type="submission" date="2022-10" db="EMBL/GenBank/DDBJ databases">
        <title>Roseococcus glaciei nov., sp. nov., isolated from glacier.</title>
        <authorList>
            <person name="Liu Q."/>
            <person name="Xin Y.-H."/>
        </authorList>
    </citation>
    <scope>NUCLEOTIDE SEQUENCE [LARGE SCALE GENOMIC DNA]</scope>
    <source>
        <strain evidence="2 3">MDT2-1-1</strain>
    </source>
</reference>
<dbReference type="GO" id="GO:0008168">
    <property type="term" value="F:methyltransferase activity"/>
    <property type="evidence" value="ECO:0007669"/>
    <property type="project" value="UniProtKB-KW"/>
</dbReference>
<dbReference type="PANTHER" id="PTHR34203">
    <property type="entry name" value="METHYLTRANSFERASE, FKBM FAMILY PROTEIN"/>
    <property type="match status" value="1"/>
</dbReference>
<dbReference type="InterPro" id="IPR052514">
    <property type="entry name" value="SAM-dependent_MTase"/>
</dbReference>
<dbReference type="GO" id="GO:0032259">
    <property type="term" value="P:methylation"/>
    <property type="evidence" value="ECO:0007669"/>
    <property type="project" value="UniProtKB-KW"/>
</dbReference>
<feature type="domain" description="Methyltransferase FkbM" evidence="1">
    <location>
        <begin position="52"/>
        <end position="201"/>
    </location>
</feature>
<comment type="caution">
    <text evidence="2">The sequence shown here is derived from an EMBL/GenBank/DDBJ whole genome shotgun (WGS) entry which is preliminary data.</text>
</comment>
<dbReference type="InterPro" id="IPR006342">
    <property type="entry name" value="FkbM_mtfrase"/>
</dbReference>
<dbReference type="PANTHER" id="PTHR34203:SF15">
    <property type="entry name" value="SLL1173 PROTEIN"/>
    <property type="match status" value="1"/>
</dbReference>
<keyword evidence="2" id="KW-0489">Methyltransferase</keyword>
<dbReference type="Proteomes" id="UP001526430">
    <property type="component" value="Unassembled WGS sequence"/>
</dbReference>
<dbReference type="RefSeq" id="WP_301592023.1">
    <property type="nucleotide sequence ID" value="NZ_JAPFQI010000022.1"/>
</dbReference>
<evidence type="ECO:0000313" key="3">
    <source>
        <dbReference type="Proteomes" id="UP001526430"/>
    </source>
</evidence>
<dbReference type="Pfam" id="PF05050">
    <property type="entry name" value="Methyltransf_21"/>
    <property type="match status" value="1"/>
</dbReference>
<dbReference type="InterPro" id="IPR029063">
    <property type="entry name" value="SAM-dependent_MTases_sf"/>
</dbReference>
<dbReference type="NCBIfam" id="TIGR01444">
    <property type="entry name" value="fkbM_fam"/>
    <property type="match status" value="1"/>
</dbReference>
<keyword evidence="2" id="KW-0808">Transferase</keyword>
<evidence type="ECO:0000259" key="1">
    <source>
        <dbReference type="Pfam" id="PF05050"/>
    </source>
</evidence>
<sequence length="271" mass="29912">MLLSPFIKTAKRLAPSRIAFRLEQMWRERRREGEPEWHLLQGLADPARAAVDVGARGGVYAERLSRICPYVHCFEPQPGLAADLQRKLPPNVTTHSIALSDQSGFAELRGVHGDNRRSSLHPADTTQGETICVALRRLDDVVCDPVGFLRINVDGQAMSVLRGAEEILHRDRPTLLITAKAVHQEGQPLEFFQYLSDCGYEGCFLWGDDIVPADAFSLEEHQRPDRAGGYVSNFIFMAVDSKRRAKAVSSLALTRNVPVAADLSSTGPLAA</sequence>
<protein>
    <submittedName>
        <fullName evidence="2">FkbM family methyltransferase</fullName>
    </submittedName>
</protein>
<gene>
    <name evidence="2" type="ORF">OF850_19600</name>
</gene>
<dbReference type="Gene3D" id="3.40.50.150">
    <property type="entry name" value="Vaccinia Virus protein VP39"/>
    <property type="match status" value="1"/>
</dbReference>
<name>A0ABT3P069_9PROT</name>
<evidence type="ECO:0000313" key="2">
    <source>
        <dbReference type="EMBL" id="MCW8087817.1"/>
    </source>
</evidence>
<dbReference type="EMBL" id="JAPFQI010000022">
    <property type="protein sequence ID" value="MCW8087817.1"/>
    <property type="molecule type" value="Genomic_DNA"/>
</dbReference>